<accession>A0A085G4C9</accession>
<evidence type="ECO:0000313" key="2">
    <source>
        <dbReference type="EMBL" id="KFC78574.1"/>
    </source>
</evidence>
<evidence type="ECO:0000256" key="1">
    <source>
        <dbReference type="SAM" id="MobiDB-lite"/>
    </source>
</evidence>
<feature type="region of interest" description="Disordered" evidence="1">
    <location>
        <begin position="2871"/>
        <end position="2895"/>
    </location>
</feature>
<dbReference type="STRING" id="1006004.GBAG_3350"/>
<dbReference type="EMBL" id="JMPI01000057">
    <property type="protein sequence ID" value="KFC78574.1"/>
    <property type="molecule type" value="Genomic_DNA"/>
</dbReference>
<organism evidence="2 3">
    <name type="scientific">Buttiauxella agrestis ATCC 33320</name>
    <dbReference type="NCBI Taxonomy" id="1006004"/>
    <lineage>
        <taxon>Bacteria</taxon>
        <taxon>Pseudomonadati</taxon>
        <taxon>Pseudomonadota</taxon>
        <taxon>Gammaproteobacteria</taxon>
        <taxon>Enterobacterales</taxon>
        <taxon>Enterobacteriaceae</taxon>
        <taxon>Buttiauxella</taxon>
    </lineage>
</organism>
<feature type="compositionally biased region" description="Basic and acidic residues" evidence="1">
    <location>
        <begin position="2831"/>
        <end position="2841"/>
    </location>
</feature>
<dbReference type="Gene3D" id="2.60.40.10">
    <property type="entry name" value="Immunoglobulins"/>
    <property type="match status" value="25"/>
</dbReference>
<evidence type="ECO:0008006" key="4">
    <source>
        <dbReference type="Google" id="ProtNLM"/>
    </source>
</evidence>
<gene>
    <name evidence="2" type="ORF">GBAG_3350</name>
</gene>
<dbReference type="InterPro" id="IPR013783">
    <property type="entry name" value="Ig-like_fold"/>
</dbReference>
<name>A0A085G4C9_9ENTR</name>
<feature type="region of interest" description="Disordered" evidence="1">
    <location>
        <begin position="2831"/>
        <end position="2850"/>
    </location>
</feature>
<feature type="region of interest" description="Disordered" evidence="1">
    <location>
        <begin position="2911"/>
        <end position="2956"/>
    </location>
</feature>
<feature type="compositionally biased region" description="Basic and acidic residues" evidence="1">
    <location>
        <begin position="2911"/>
        <end position="2923"/>
    </location>
</feature>
<feature type="non-terminal residue" evidence="2">
    <location>
        <position position="1"/>
    </location>
</feature>
<protein>
    <recommendedName>
        <fullName evidence="4">Ig-like domain-containing protein</fullName>
    </recommendedName>
</protein>
<comment type="caution">
    <text evidence="2">The sequence shown here is derived from an EMBL/GenBank/DDBJ whole genome shotgun (WGS) entry which is preliminary data.</text>
</comment>
<feature type="region of interest" description="Disordered" evidence="1">
    <location>
        <begin position="1733"/>
        <end position="1752"/>
    </location>
</feature>
<dbReference type="Proteomes" id="UP000028653">
    <property type="component" value="Unassembled WGS sequence"/>
</dbReference>
<keyword evidence="3" id="KW-1185">Reference proteome</keyword>
<dbReference type="NCBIfam" id="NF033510">
    <property type="entry name" value="Ca_tandemer"/>
    <property type="match status" value="12"/>
</dbReference>
<evidence type="ECO:0000313" key="3">
    <source>
        <dbReference type="Proteomes" id="UP000028653"/>
    </source>
</evidence>
<dbReference type="NCBIfam" id="NF012196">
    <property type="entry name" value="Ig_like_ice"/>
    <property type="match status" value="24"/>
</dbReference>
<reference evidence="2 3" key="1">
    <citation type="submission" date="2014-05" db="EMBL/GenBank/DDBJ databases">
        <title>ATOL: Assembling a taxonomically balanced genome-scale reconstruction of the evolutionary history of the Enterobacteriaceae.</title>
        <authorList>
            <person name="Plunkett G.III."/>
            <person name="Neeno-Eckwall E.C."/>
            <person name="Glasner J.D."/>
            <person name="Perna N.T."/>
        </authorList>
    </citation>
    <scope>NUCLEOTIDE SEQUENCE [LARGE SCALE GENOMIC DNA]</scope>
    <source>
        <strain evidence="2 3">ATCC 33320</strain>
    </source>
</reference>
<dbReference type="OrthoDB" id="8481600at2"/>
<dbReference type="InterPro" id="IPR049826">
    <property type="entry name" value="Ig-like_ice"/>
</dbReference>
<dbReference type="eggNOG" id="COG2911">
    <property type="taxonomic scope" value="Bacteria"/>
</dbReference>
<proteinExistence type="predicted"/>
<sequence>PVPTAALNEGNNDVQVMVTGVDAAGNTAIAVEHKNVVLDTHADANISIDAVTKDNVLNHDELAAKTQFIHGVVDGDAKLHDRVDIEIKGNHFNGEVIDLGNGKLGYNIAVDPRVFSNNKGEVDGSVNVHATITSHDDAGNEVIATQDRLVKIDNHANATISIDAVTKDNILNHDELAAKTQFVHGNVGGDARVGDVVDLEIRGNHFTGNVVDFGNGNLGYNIEVNPAAFSRNKGEIDGDVNIRATIKSHDGAGNVVVQTADHSVHIDNHADASITVDRVTKDNVLNHSELANPTVSIHGTVGGDAAIGDKVDINIHDQHFLGEVIDLGGGNLGYRIDVNTRAFSNNKGEVDKNVDFTASVTSHDHVGNVVTVTTDHTVHIDNHANNGLTIDTVAGEDWVSNAESKNPIVIRGDVTGKDAREHDPIVVNVNNHNYTGEVHADASGHLYYEVSLPVGALKEGQNDVKVAVTSHDKAGNVVENSLIHYVAVDTHADATIKIEQMTDDNVLNRDELASHDQIVTGKVGGDARVDDEVVIEINNRTYSGVVEVLNDGSLGYKIPVPTWEFHDPKVELDDKFVTFHASVTSHDILGNEVTETTEHTVHIDNFASSTVSIDNNLAGGDNTVNAVESVAPTMVTGDVGGDAREGDHVLVLVNQQKFEGNVVKDADGHLRYEVPLPAGTLHLGNNFVQVLVTSFDKAGNDVTSVANTNITMDTQADASIAINNVTPDNILSHAELDHAKQVITGTVGGDAKLHDVVDILINNQHFYGEVIDLGHGQLGHGQLGYRIPVDSSIFGNNHDKIDTDVTFTASVTSHDAAGNEVTVTTDHKVDIDNFAVNDFTIDTVAGEDWVSKIEARSNTIIRGAVTGDDAKNGDAVTVRVSGVDEHGNPAHDDYPGVVHTDLNGHLYYEVPVPPGGLYEGLDTVEVSITSHDEIGNVVTTSHTHDIAVDTHADATIGIDKVTADDVLNYNDLEQPKVTITGDVGGDAKVGDHVVITINGADYPGNVIVLDNGHLGYKIDVDSYAFGNNHQKADHKSDDLSDRNKIDTDVKFTASVTSHDELHNVVTVTTEHTVHIDNHADGILTVGQVTGDNIINHHESREHTTKVTGTVSGTSSGEINEGDRVTITVNHHSYETTVIKLPYQHGALGYSVDVLTKDLLADPDPIAHVVAHDAAGNADHIDISHHIDIDLEATASITIDPVTGDDMINGKESDKELTTVSGTVGGDAKEGDVVHLVINGNELTTEVTKDSQGNLVWNKQVSTHDLMVDHHFTASVIATDNANNTATAEADRTVVVDLKVEAEITVDYVTPDNALNADELKQGHTLVSGTVKGEMHAGDPLTLTINGHDYQGFVEDQGNGKMGYHISVSTADLQANPHIHASISVTDQAQNSTVATAHHDVIIDDHANASVTINVVSGDDILNHLDQKHPTTNINGTVGGDVHEGDIVHVWVNGIDYRATVEPLAYLKGGLGYSVDVRTDALLANPYIHATVTAVDLHGNSVSVYASHDVSRDDSANATISIGTVSGDDWINNVDAHQEHTTITGKVTGDVHIGDTVDLEVNNQHYFGKVVSEGTGHGLGYSIDVSTTDLLSGGDKPILHASVTGYDAAGNTVLATADHAVGIDTRADAQLDFSVDIVGDHYLFMGAVGGDVKAGDTVTFTTEGHTYSTTVEIRTDSSDGKPYLGFRTEIVKDVSSGLETTVLRADKNQYIFAEVTGTDHYGNSQTAIDQVVAPGKNDSSAQTPYVDPSNAGQTPHAEITISPVAGNDVINKAESEAGKTLIRGTVSGDVLPGDEVTLHIGRDSYTGKVVELPNLPGEYGYEIPVDTASLMNSPAVTALVTSHNGNQVFTASQELSVDTEAKAEIHLDNIAGDNVINIAEAGAGTTAISGIVKGDGIHDGSNVTIMVNGNPVTTQVFTDSEGVMRFSKDVSVDDLRHTPTITVSVTGQDDQGNTFTATDGKNITVDTDISAGITINTVAGDNIINSNESTAATTQITGKVSGDVQPGDHVTLTANGHEYRDVEVAQDGTYKVDVQISDLVDGKPIIVAVTGHDEHGNTLVAQATQNITVDTEAHAGIKMNIVSGDDILSAKDLSAEHTKITGTVDGDAAVGDKVTIMLNGVVKSGLVEVDAVTGKLVYTVNVDSADLKAEAQYQHTDKPTIVVTVNGEDSSGNHFTQSQSRVVTIDDHADVKLTFDPVAKDNILNIEESQHSTTQISGTVTGDVKDGSTVILTINGNERPVTIHGDDTHGYTFKLDVPTSDLLADQTITYKVTGVDAVGNTLTVTETNTITIDHDAANTVKIDTVAGDNRVNINESHNANTIVHGVITGDVVNGKITIDLNGTNITVDIKDVVVADDGVHKTFAIPVSTDALIEGDNTVTITINGEDNAGNPATSTDTHHIKLDTTIDASINIDPVAVGNVVNGKAPAQIHVTGMVDGDARDGDIVTLNVNNHEIRTKVVPVGDHLGYDVRMDKTWLHEGDNNVTVNVQVTDDAGNRLIPAYNQVVTLDSHADATITVNSLTADNTINALESKRISVTGQVDGDAKAGDTVTLEVNGHTATAEVKMMGNHLGYEFDVKKDWVQEGHNDLSVSVSVTDNAGNHLTTPPVIHPVYVDTKIDATIALDPVTPNHVINASAPETISVTGQVGGDVQEGDHVEFEINHHTFSADVELLNGQLVYKADIEKKWLNDGDNILKAKVTTQDHAGNVITKETTQHIQLDTHADAKITINNVTDDNHIDSQEARHHLTHITGQIDSADVHDNEHINVTINHKHYDVVLHEENGHLTYDVPVNTHELNVGKNSVNVSVIAHDDHGNSNVIHQQSDFTMDDLSHRGKHDVDTSGKTHHATHGHDHGLSNLFDDSHETLSFNLHPDAKAHSGRDDAKVFTGKDDSNEAKHDLSSLAKELHENPDITHHIRGGDDHGQGKGLASAATHLPGAPHAGDAGTMHDSGGSSHYSLDHLIAKPEHYSH</sequence>